<dbReference type="RefSeq" id="WP_149837719.1">
    <property type="nucleotide sequence ID" value="NZ_VUOC01000002.1"/>
</dbReference>
<reference evidence="1 2" key="2">
    <citation type="submission" date="2019-09" db="EMBL/GenBank/DDBJ databases">
        <authorList>
            <person name="Jin C."/>
        </authorList>
    </citation>
    <scope>NUCLEOTIDE SEQUENCE [LARGE SCALE GENOMIC DNA]</scope>
    <source>
        <strain evidence="1 2">BN140078</strain>
    </source>
</reference>
<reference evidence="1 2" key="1">
    <citation type="submission" date="2019-09" db="EMBL/GenBank/DDBJ databases">
        <title>Chitinophaga ginsengihumi sp. nov., isolated from soil of ginseng rhizosphere.</title>
        <authorList>
            <person name="Lee J."/>
        </authorList>
    </citation>
    <scope>NUCLEOTIDE SEQUENCE [LARGE SCALE GENOMIC DNA]</scope>
    <source>
        <strain evidence="1 2">BN140078</strain>
    </source>
</reference>
<protein>
    <submittedName>
        <fullName evidence="1">Uncharacterized protein</fullName>
    </submittedName>
</protein>
<gene>
    <name evidence="1" type="ORF">F0L74_09960</name>
</gene>
<proteinExistence type="predicted"/>
<comment type="caution">
    <text evidence="1">The sequence shown here is derived from an EMBL/GenBank/DDBJ whole genome shotgun (WGS) entry which is preliminary data.</text>
</comment>
<evidence type="ECO:0000313" key="1">
    <source>
        <dbReference type="EMBL" id="KAA2242843.1"/>
    </source>
</evidence>
<sequence>MKVKTVTYARLVNTGNYEHERFELTVELEEGDTPNEAINRARLFIDSKRSKGKIEEWQYQNALKVTNDPLNHTGQQVNDAHELIKKWEAQNTDELPF</sequence>
<name>A0A5B2VST0_9BACT</name>
<evidence type="ECO:0000313" key="2">
    <source>
        <dbReference type="Proteomes" id="UP000324611"/>
    </source>
</evidence>
<keyword evidence="2" id="KW-1185">Reference proteome</keyword>
<dbReference type="EMBL" id="VUOC01000002">
    <property type="protein sequence ID" value="KAA2242843.1"/>
    <property type="molecule type" value="Genomic_DNA"/>
</dbReference>
<accession>A0A5B2VST0</accession>
<dbReference type="Proteomes" id="UP000324611">
    <property type="component" value="Unassembled WGS sequence"/>
</dbReference>
<dbReference type="AlphaFoldDB" id="A0A5B2VST0"/>
<organism evidence="1 2">
    <name type="scientific">Chitinophaga agrisoli</name>
    <dbReference type="NCBI Taxonomy" id="2607653"/>
    <lineage>
        <taxon>Bacteria</taxon>
        <taxon>Pseudomonadati</taxon>
        <taxon>Bacteroidota</taxon>
        <taxon>Chitinophagia</taxon>
        <taxon>Chitinophagales</taxon>
        <taxon>Chitinophagaceae</taxon>
        <taxon>Chitinophaga</taxon>
    </lineage>
</organism>